<keyword evidence="11 14" id="KW-0030">Aminoacyl-tRNA synthetase</keyword>
<dbReference type="InterPro" id="IPR018164">
    <property type="entry name" value="Ala-tRNA-synth_IIc_N"/>
</dbReference>
<dbReference type="SMART" id="SM00863">
    <property type="entry name" value="tRNA_SAD"/>
    <property type="match status" value="1"/>
</dbReference>
<dbReference type="eggNOG" id="COG0013">
    <property type="taxonomic scope" value="Bacteria"/>
</dbReference>
<reference evidence="18" key="2">
    <citation type="journal article" date="2010" name="Stand. Genomic Sci.">
        <title>Complete genome sequence of Thermaerobacter marianensis type strain (7p75aT).</title>
        <authorList>
            <person name="Han C."/>
            <person name="Gu W."/>
            <person name="Zhang X."/>
            <person name="Lapidus A."/>
            <person name="Nolan M."/>
            <person name="Copeland A."/>
            <person name="Lucas S."/>
            <person name="Glavina Del Rio T."/>
            <person name="Tice H."/>
            <person name="Cheng J."/>
            <person name="Tapia R."/>
            <person name="Goodwin L."/>
            <person name="Pitluck S."/>
            <person name="Pagani I."/>
            <person name="Ivanova N."/>
            <person name="Mavromatis K."/>
            <person name="Mikhailova N."/>
            <person name="Pati A."/>
            <person name="Chen A."/>
            <person name="Palaniappan K."/>
            <person name="Land M."/>
            <person name="Hauser L."/>
            <person name="Chang Y."/>
            <person name="Jeffries C."/>
            <person name="Schneider S."/>
            <person name="Rohde M."/>
            <person name="Goker M."/>
            <person name="Pukall R."/>
            <person name="Woyke T."/>
            <person name="Bristow J."/>
            <person name="Eisen J."/>
            <person name="Markowitz V."/>
            <person name="Hugenholtz P."/>
            <person name="Kyrpides N."/>
            <person name="Klenk H."/>
            <person name="Detter J."/>
        </authorList>
    </citation>
    <scope>NUCLEOTIDE SEQUENCE [LARGE SCALE GENOMIC DNA]</scope>
    <source>
        <strain evidence="18">ATCC 700841 / DSM 12885 / JCM 10246 / 7p75a</strain>
    </source>
</reference>
<dbReference type="FunFam" id="3.10.310.40:FF:000001">
    <property type="entry name" value="Alanine--tRNA ligase"/>
    <property type="match status" value="1"/>
</dbReference>
<keyword evidence="4 14" id="KW-0436">Ligase</keyword>
<keyword evidence="3 14" id="KW-0820">tRNA-binding</keyword>
<feature type="binding site" evidence="14">
    <location>
        <position position="583"/>
    </location>
    <ligand>
        <name>Zn(2+)</name>
        <dbReference type="ChEBI" id="CHEBI:29105"/>
    </ligand>
</feature>
<dbReference type="InterPro" id="IPR023033">
    <property type="entry name" value="Ala_tRNA_ligase_euk/bac"/>
</dbReference>
<keyword evidence="10 14" id="KW-0648">Protein biosynthesis</keyword>
<dbReference type="Proteomes" id="UP000008915">
    <property type="component" value="Chromosome"/>
</dbReference>
<dbReference type="GO" id="GO:0006419">
    <property type="term" value="P:alanyl-tRNA aminoacylation"/>
    <property type="evidence" value="ECO:0007669"/>
    <property type="project" value="UniProtKB-UniRule"/>
</dbReference>
<dbReference type="Pfam" id="PF01411">
    <property type="entry name" value="tRNA-synt_2c"/>
    <property type="match status" value="1"/>
</dbReference>
<dbReference type="Gene3D" id="6.10.250.550">
    <property type="match status" value="1"/>
</dbReference>
<feature type="binding site" evidence="14">
    <location>
        <position position="685"/>
    </location>
    <ligand>
        <name>Zn(2+)</name>
        <dbReference type="ChEBI" id="CHEBI:29105"/>
    </ligand>
</feature>
<evidence type="ECO:0000256" key="13">
    <source>
        <dbReference type="ARBA" id="ARBA00048300"/>
    </source>
</evidence>
<dbReference type="Gene3D" id="3.30.54.20">
    <property type="match status" value="1"/>
</dbReference>
<keyword evidence="18" id="KW-1185">Reference proteome</keyword>
<dbReference type="FunFam" id="3.30.980.10:FF:000004">
    <property type="entry name" value="Alanine--tRNA ligase, cytoplasmic"/>
    <property type="match status" value="1"/>
</dbReference>
<dbReference type="InterPro" id="IPR009000">
    <property type="entry name" value="Transl_B-barrel_sf"/>
</dbReference>
<dbReference type="NCBIfam" id="TIGR00344">
    <property type="entry name" value="alaS"/>
    <property type="match status" value="1"/>
</dbReference>
<dbReference type="FunFam" id="3.30.930.10:FF:000004">
    <property type="entry name" value="Alanine--tRNA ligase"/>
    <property type="match status" value="1"/>
</dbReference>
<proteinExistence type="inferred from homology"/>
<feature type="coiled-coil region" evidence="15">
    <location>
        <begin position="744"/>
        <end position="778"/>
    </location>
</feature>
<dbReference type="EMBL" id="CP002344">
    <property type="protein sequence ID" value="ADU51336.1"/>
    <property type="molecule type" value="Genomic_DNA"/>
</dbReference>
<evidence type="ECO:0000256" key="1">
    <source>
        <dbReference type="ARBA" id="ARBA00004496"/>
    </source>
</evidence>
<dbReference type="HAMAP" id="MF_00036_B">
    <property type="entry name" value="Ala_tRNA_synth_B"/>
    <property type="match status" value="1"/>
</dbReference>
<dbReference type="InterPro" id="IPR012947">
    <property type="entry name" value="tRNA_SAD"/>
</dbReference>
<dbReference type="PANTHER" id="PTHR11777">
    <property type="entry name" value="ALANYL-TRNA SYNTHETASE"/>
    <property type="match status" value="1"/>
</dbReference>
<dbReference type="InterPro" id="IPR003156">
    <property type="entry name" value="DHHA1_dom"/>
</dbReference>
<dbReference type="InterPro" id="IPR018163">
    <property type="entry name" value="Thr/Ala-tRNA-synth_IIc_edit"/>
</dbReference>
<accession>E6SLA5</accession>
<dbReference type="SUPFAM" id="SSF55186">
    <property type="entry name" value="ThrRS/AlaRS common domain"/>
    <property type="match status" value="1"/>
</dbReference>
<evidence type="ECO:0000256" key="15">
    <source>
        <dbReference type="SAM" id="Coils"/>
    </source>
</evidence>
<dbReference type="CDD" id="cd00673">
    <property type="entry name" value="AlaRS_core"/>
    <property type="match status" value="1"/>
</dbReference>
<evidence type="ECO:0000313" key="17">
    <source>
        <dbReference type="EMBL" id="ADU51336.1"/>
    </source>
</evidence>
<dbReference type="PRINTS" id="PR00980">
    <property type="entry name" value="TRNASYNTHALA"/>
</dbReference>
<reference evidence="17 18" key="1">
    <citation type="journal article" date="2010" name="Stand. Genomic Sci.">
        <title>Complete genome sequence of Thermaerobacter marianensis type strain (7p75a).</title>
        <authorList>
            <person name="Han C."/>
            <person name="Gu W."/>
            <person name="Zhang X."/>
            <person name="Lapidus A."/>
            <person name="Nolan M."/>
            <person name="Copeland A."/>
            <person name="Lucas S."/>
            <person name="Del Rio T.G."/>
            <person name="Tice H."/>
            <person name="Cheng J.F."/>
            <person name="Tapia R."/>
            <person name="Goodwin L."/>
            <person name="Pitluck S."/>
            <person name="Pagani I."/>
            <person name="Ivanova N."/>
            <person name="Mavromatis K."/>
            <person name="Mikhailova N."/>
            <person name="Pati A."/>
            <person name="Chen A."/>
            <person name="Palaniappan K."/>
            <person name="Land M."/>
            <person name="Hauser L."/>
            <person name="Chang Y.J."/>
            <person name="Jeffries C.D."/>
            <person name="Schneider S."/>
            <person name="Rohde M."/>
            <person name="Goker M."/>
            <person name="Pukall R."/>
            <person name="Woyke T."/>
            <person name="Bristow J."/>
            <person name="Eisen J.A."/>
            <person name="Markowitz V."/>
            <person name="Hugenholtz P."/>
            <person name="Kyrpides N.C."/>
            <person name="Klenk H.P."/>
            <person name="Detter J.C."/>
        </authorList>
    </citation>
    <scope>NUCLEOTIDE SEQUENCE [LARGE SCALE GENOMIC DNA]</scope>
    <source>
        <strain evidence="18">ATCC 700841 / DSM 12885 / JCM 10246 / 7p75a</strain>
    </source>
</reference>
<evidence type="ECO:0000259" key="16">
    <source>
        <dbReference type="PROSITE" id="PS50860"/>
    </source>
</evidence>
<dbReference type="KEGG" id="tmr:Tmar_1223"/>
<dbReference type="GO" id="GO:0000049">
    <property type="term" value="F:tRNA binding"/>
    <property type="evidence" value="ECO:0007669"/>
    <property type="project" value="UniProtKB-KW"/>
</dbReference>
<keyword evidence="14" id="KW-0963">Cytoplasm</keyword>
<comment type="domain">
    <text evidence="14">Consists of three domains; the N-terminal catalytic domain, the editing domain and the C-terminal C-Ala domain. The editing domain removes incorrectly charged amino acids, while the C-Ala domain, along with tRNA(Ala), serves as a bridge to cooperatively bring together the editing and aminoacylation centers thus stimulating deacylation of misacylated tRNAs.</text>
</comment>
<dbReference type="InterPro" id="IPR050058">
    <property type="entry name" value="Ala-tRNA_ligase"/>
</dbReference>
<dbReference type="GO" id="GO:0005829">
    <property type="term" value="C:cytosol"/>
    <property type="evidence" value="ECO:0007669"/>
    <property type="project" value="TreeGrafter"/>
</dbReference>
<feature type="domain" description="Alanyl-transfer RNA synthetases family profile" evidence="16">
    <location>
        <begin position="16"/>
        <end position="728"/>
    </location>
</feature>
<keyword evidence="5 14" id="KW-0479">Metal-binding</keyword>
<evidence type="ECO:0000256" key="9">
    <source>
        <dbReference type="ARBA" id="ARBA00022884"/>
    </source>
</evidence>
<keyword evidence="7 14" id="KW-0862">Zinc</keyword>
<keyword evidence="6 14" id="KW-0547">Nucleotide-binding</keyword>
<dbReference type="InterPro" id="IPR018165">
    <property type="entry name" value="Ala-tRNA-synth_IIc_core"/>
</dbReference>
<dbReference type="GO" id="GO:0004813">
    <property type="term" value="F:alanine-tRNA ligase activity"/>
    <property type="evidence" value="ECO:0007669"/>
    <property type="project" value="UniProtKB-UniRule"/>
</dbReference>
<evidence type="ECO:0000256" key="8">
    <source>
        <dbReference type="ARBA" id="ARBA00022840"/>
    </source>
</evidence>
<dbReference type="GO" id="GO:0008270">
    <property type="term" value="F:zinc ion binding"/>
    <property type="evidence" value="ECO:0007669"/>
    <property type="project" value="UniProtKB-UniRule"/>
</dbReference>
<comment type="function">
    <text evidence="12 14">Catalyzes the attachment of alanine to tRNA(Ala) in a two-step reaction: alanine is first activated by ATP to form Ala-AMP and then transferred to the acceptor end of tRNA(Ala). Also edits incorrectly charged Ser-tRNA(Ala) and Gly-tRNA(Ala) via its editing domain.</text>
</comment>
<dbReference type="SUPFAM" id="SSF55681">
    <property type="entry name" value="Class II aaRS and biotin synthetases"/>
    <property type="match status" value="1"/>
</dbReference>
<dbReference type="FunFam" id="3.30.54.20:FF:000001">
    <property type="entry name" value="Alanine--tRNA ligase"/>
    <property type="match status" value="1"/>
</dbReference>
<feature type="binding site" evidence="14">
    <location>
        <position position="587"/>
    </location>
    <ligand>
        <name>Zn(2+)</name>
        <dbReference type="ChEBI" id="CHEBI:29105"/>
    </ligand>
</feature>
<dbReference type="InterPro" id="IPR045864">
    <property type="entry name" value="aa-tRNA-synth_II/BPL/LPL"/>
</dbReference>
<dbReference type="PROSITE" id="PS50860">
    <property type="entry name" value="AA_TRNA_LIGASE_II_ALA"/>
    <property type="match status" value="1"/>
</dbReference>
<dbReference type="Gene3D" id="3.30.980.10">
    <property type="entry name" value="Threonyl-trna Synthetase, Chain A, domain 2"/>
    <property type="match status" value="1"/>
</dbReference>
<feature type="binding site" evidence="14">
    <location>
        <position position="689"/>
    </location>
    <ligand>
        <name>Zn(2+)</name>
        <dbReference type="ChEBI" id="CHEBI:29105"/>
    </ligand>
</feature>
<dbReference type="InterPro" id="IPR018162">
    <property type="entry name" value="Ala-tRNA-ligase_IIc_anticod-bd"/>
</dbReference>
<organism evidence="17 18">
    <name type="scientific">Thermaerobacter marianensis (strain ATCC 700841 / DSM 12885 / JCM 10246 / 7p75a)</name>
    <dbReference type="NCBI Taxonomy" id="644966"/>
    <lineage>
        <taxon>Bacteria</taxon>
        <taxon>Bacillati</taxon>
        <taxon>Bacillota</taxon>
        <taxon>Clostridia</taxon>
        <taxon>Eubacteriales</taxon>
        <taxon>Clostridiales Family XVII. Incertae Sedis</taxon>
        <taxon>Thermaerobacter</taxon>
    </lineage>
</organism>
<evidence type="ECO:0000313" key="18">
    <source>
        <dbReference type="Proteomes" id="UP000008915"/>
    </source>
</evidence>
<evidence type="ECO:0000256" key="2">
    <source>
        <dbReference type="ARBA" id="ARBA00008226"/>
    </source>
</evidence>
<comment type="similarity">
    <text evidence="2 14">Belongs to the class-II aminoacyl-tRNA synthetase family.</text>
</comment>
<dbReference type="EC" id="6.1.1.7" evidence="14"/>
<dbReference type="PANTHER" id="PTHR11777:SF9">
    <property type="entry name" value="ALANINE--TRNA LIGASE, CYTOPLASMIC"/>
    <property type="match status" value="1"/>
</dbReference>
<dbReference type="GO" id="GO:0016740">
    <property type="term" value="F:transferase activity"/>
    <property type="evidence" value="ECO:0007669"/>
    <property type="project" value="UniProtKB-ARBA"/>
</dbReference>
<dbReference type="Gene3D" id="2.40.30.130">
    <property type="match status" value="1"/>
</dbReference>
<evidence type="ECO:0000256" key="7">
    <source>
        <dbReference type="ARBA" id="ARBA00022833"/>
    </source>
</evidence>
<gene>
    <name evidence="14" type="primary">alaS</name>
    <name evidence="17" type="ordered locus">Tmar_1223</name>
</gene>
<dbReference type="GO" id="GO:0140096">
    <property type="term" value="F:catalytic activity, acting on a protein"/>
    <property type="evidence" value="ECO:0007669"/>
    <property type="project" value="UniProtKB-ARBA"/>
</dbReference>
<dbReference type="SUPFAM" id="SSF50447">
    <property type="entry name" value="Translation proteins"/>
    <property type="match status" value="1"/>
</dbReference>
<evidence type="ECO:0000256" key="3">
    <source>
        <dbReference type="ARBA" id="ARBA00022555"/>
    </source>
</evidence>
<comment type="subcellular location">
    <subcellularLocation>
        <location evidence="1 14">Cytoplasm</location>
    </subcellularLocation>
</comment>
<keyword evidence="15" id="KW-0175">Coiled coil</keyword>
<dbReference type="HOGENOM" id="CLU_004485_1_1_9"/>
<name>E6SLA5_THEM7</name>
<dbReference type="GO" id="GO:0002161">
    <property type="term" value="F:aminoacyl-tRNA deacylase activity"/>
    <property type="evidence" value="ECO:0007669"/>
    <property type="project" value="TreeGrafter"/>
</dbReference>
<dbReference type="SUPFAM" id="SSF101353">
    <property type="entry name" value="Putative anticodon-binding domain of alanyl-tRNA synthetase (AlaRS)"/>
    <property type="match status" value="1"/>
</dbReference>
<dbReference type="InterPro" id="IPR002318">
    <property type="entry name" value="Ala-tRNA-lgiase_IIc"/>
</dbReference>
<evidence type="ECO:0000256" key="11">
    <source>
        <dbReference type="ARBA" id="ARBA00023146"/>
    </source>
</evidence>
<dbReference type="FunFam" id="2.40.30.130:FF:000001">
    <property type="entry name" value="Alanine--tRNA ligase"/>
    <property type="match status" value="1"/>
</dbReference>
<keyword evidence="9 14" id="KW-0694">RNA-binding</keyword>
<dbReference type="Pfam" id="PF07973">
    <property type="entry name" value="tRNA_SAD"/>
    <property type="match status" value="1"/>
</dbReference>
<keyword evidence="8 14" id="KW-0067">ATP-binding</keyword>
<evidence type="ECO:0000256" key="10">
    <source>
        <dbReference type="ARBA" id="ARBA00022917"/>
    </source>
</evidence>
<evidence type="ECO:0000256" key="4">
    <source>
        <dbReference type="ARBA" id="ARBA00022598"/>
    </source>
</evidence>
<dbReference type="GO" id="GO:0005524">
    <property type="term" value="F:ATP binding"/>
    <property type="evidence" value="ECO:0007669"/>
    <property type="project" value="UniProtKB-UniRule"/>
</dbReference>
<dbReference type="STRING" id="644966.Tmar_1223"/>
<dbReference type="Gene3D" id="3.30.930.10">
    <property type="entry name" value="Bira Bifunctional Protein, Domain 2"/>
    <property type="match status" value="1"/>
</dbReference>
<protein>
    <recommendedName>
        <fullName evidence="14">Alanine--tRNA ligase</fullName>
        <ecNumber evidence="14">6.1.1.7</ecNumber>
    </recommendedName>
    <alternativeName>
        <fullName evidence="14">Alanyl-tRNA synthetase</fullName>
        <shortName evidence="14">AlaRS</shortName>
    </alternativeName>
</protein>
<dbReference type="Gene3D" id="3.10.310.40">
    <property type="match status" value="1"/>
</dbReference>
<evidence type="ECO:0000256" key="14">
    <source>
        <dbReference type="HAMAP-Rule" id="MF_00036"/>
    </source>
</evidence>
<sequence>MGQTVGQRVGQTPAGMPAAEIRRRFLRFFERHGHTIVPSSSLIPKDDPTLLFTNAGMVQFKDVFTGKEKVPYKRATTAQKCMRAGGKHNDLENVGKTARHHTFFEMLGNFSFGDYFKRDAIHFAWTFLTEELGLPKERLWATIYREDDEAFQLWQEVTGIPASRIVRLGEKDNFWAMGDTGPCGPCSEIVYDRGEEFRCEAETCAIGACDCDRWLEIWNLVFMQFNRDETGRMEPLPRPSIDTGMGLERIASVMQGVASNFDTDLFRPLIRAVEELTGRRYEEGEPGFPFRVIADHARACTFLIAEGVLPSNEGRGHVLRRILRRAVRFGRILGIQEPFLYRLVDTVGEVMGGAYPEVRQRADYVARVIRGEEERFFRTLDQGMAILAEVIERARARGDGVIRGEEAFVLYDTYGFPLDLTVDAAEEAGLRVDREGFEQAMAVQRQRARAAREVAEGWDPGSPLALALADEPATVFTGYERLEDEGTVRLLVRGDQPVERARAGEEVGVVLDRTPFYAERGGQVGDTGWLEAPGARLEVLDTQPLPGGRFLHKARVVEGTVTVGDRVQGRVDAARRAAIMRNHTATHLLHAALKRVLGDHVNQAGSLVAPDRLRFDFTHFEAPTPDQLRAIEDEINGVILAGVPVRWYWTSLEEALEAGAMALFGEKYGREVRVVQIGDYSLELCGGTHVASTSDIGLFKFTAEGSVAAGVRRVEAVTGWSSLEYLRQREAVLQRLAGTLRVPVDDLPERLEALVEAHRDLERQLRQLRGRLARQAADGLLAEAPVAAGVRVIVGELPVDDAEVLRETADYLRQRAGEAAVLLGARSGDRALLVAAITPGAQQRGLHAGRLVGDVARRVGGGGGGRPDLAQAGGREPGRLAEALDYGRRLWLEQLGAGVAAGGQV</sequence>
<evidence type="ECO:0000256" key="6">
    <source>
        <dbReference type="ARBA" id="ARBA00022741"/>
    </source>
</evidence>
<dbReference type="AlphaFoldDB" id="E6SLA5"/>
<dbReference type="Pfam" id="PF02272">
    <property type="entry name" value="DHHA1"/>
    <property type="match status" value="1"/>
</dbReference>
<comment type="catalytic activity">
    <reaction evidence="13 14">
        <text>tRNA(Ala) + L-alanine + ATP = L-alanyl-tRNA(Ala) + AMP + diphosphate</text>
        <dbReference type="Rhea" id="RHEA:12540"/>
        <dbReference type="Rhea" id="RHEA-COMP:9657"/>
        <dbReference type="Rhea" id="RHEA-COMP:9923"/>
        <dbReference type="ChEBI" id="CHEBI:30616"/>
        <dbReference type="ChEBI" id="CHEBI:33019"/>
        <dbReference type="ChEBI" id="CHEBI:57972"/>
        <dbReference type="ChEBI" id="CHEBI:78442"/>
        <dbReference type="ChEBI" id="CHEBI:78497"/>
        <dbReference type="ChEBI" id="CHEBI:456215"/>
        <dbReference type="EC" id="6.1.1.7"/>
    </reaction>
</comment>
<evidence type="ECO:0000256" key="12">
    <source>
        <dbReference type="ARBA" id="ARBA00024779"/>
    </source>
</evidence>
<evidence type="ECO:0000256" key="5">
    <source>
        <dbReference type="ARBA" id="ARBA00022723"/>
    </source>
</evidence>
<comment type="cofactor">
    <cofactor evidence="14">
        <name>Zn(2+)</name>
        <dbReference type="ChEBI" id="CHEBI:29105"/>
    </cofactor>
    <text evidence="14">Binds 1 zinc ion per subunit.</text>
</comment>